<comment type="caution">
    <text evidence="2">The sequence shown here is derived from an EMBL/GenBank/DDBJ whole genome shotgun (WGS) entry which is preliminary data.</text>
</comment>
<accession>A0ABQ4B8X7</accession>
<dbReference type="RefSeq" id="WP_203825634.1">
    <property type="nucleotide sequence ID" value="NZ_BAAATY010000037.1"/>
</dbReference>
<evidence type="ECO:0000313" key="2">
    <source>
        <dbReference type="EMBL" id="GIE67100.1"/>
    </source>
</evidence>
<organism evidence="2 3">
    <name type="scientific">Actinoplanes palleronii</name>
    <dbReference type="NCBI Taxonomy" id="113570"/>
    <lineage>
        <taxon>Bacteria</taxon>
        <taxon>Bacillati</taxon>
        <taxon>Actinomycetota</taxon>
        <taxon>Actinomycetes</taxon>
        <taxon>Micromonosporales</taxon>
        <taxon>Micromonosporaceae</taxon>
        <taxon>Actinoplanes</taxon>
    </lineage>
</organism>
<dbReference type="InterPro" id="IPR010982">
    <property type="entry name" value="Lambda_DNA-bd_dom_sf"/>
</dbReference>
<dbReference type="Proteomes" id="UP000624709">
    <property type="component" value="Unassembled WGS sequence"/>
</dbReference>
<dbReference type="Pfam" id="PF01381">
    <property type="entry name" value="HTH_3"/>
    <property type="match status" value="1"/>
</dbReference>
<evidence type="ECO:0000313" key="3">
    <source>
        <dbReference type="Proteomes" id="UP000624709"/>
    </source>
</evidence>
<feature type="domain" description="HTH cro/C1-type" evidence="1">
    <location>
        <begin position="40"/>
        <end position="95"/>
    </location>
</feature>
<reference evidence="2 3" key="1">
    <citation type="submission" date="2021-01" db="EMBL/GenBank/DDBJ databases">
        <title>Whole genome shotgun sequence of Actinoplanes palleronii NBRC 14916.</title>
        <authorList>
            <person name="Komaki H."/>
            <person name="Tamura T."/>
        </authorList>
    </citation>
    <scope>NUCLEOTIDE SEQUENCE [LARGE SCALE GENOMIC DNA]</scope>
    <source>
        <strain evidence="2 3">NBRC 14916</strain>
    </source>
</reference>
<dbReference type="CDD" id="cd00093">
    <property type="entry name" value="HTH_XRE"/>
    <property type="match status" value="1"/>
</dbReference>
<dbReference type="SUPFAM" id="SSF47413">
    <property type="entry name" value="lambda repressor-like DNA-binding domains"/>
    <property type="match status" value="1"/>
</dbReference>
<protein>
    <recommendedName>
        <fullName evidence="1">HTH cro/C1-type domain-containing protein</fullName>
    </recommendedName>
</protein>
<keyword evidence="3" id="KW-1185">Reference proteome</keyword>
<name>A0ABQ4B8X7_9ACTN</name>
<sequence length="105" mass="11489">MKLSDLKAVEEVIEDRREADPEFQDEWDRTAFAREVAVAVVRYRAGHDLSQRKLAEVTGLKQPAIARLEKGEEAPGLATLARLTRATGLSFRVDIANGSAGLVAV</sequence>
<gene>
    <name evidence="2" type="ORF">Apa02nite_032080</name>
</gene>
<evidence type="ECO:0000259" key="1">
    <source>
        <dbReference type="PROSITE" id="PS50943"/>
    </source>
</evidence>
<dbReference type="InterPro" id="IPR001387">
    <property type="entry name" value="Cro/C1-type_HTH"/>
</dbReference>
<proteinExistence type="predicted"/>
<dbReference type="SMART" id="SM00530">
    <property type="entry name" value="HTH_XRE"/>
    <property type="match status" value="1"/>
</dbReference>
<dbReference type="PROSITE" id="PS50943">
    <property type="entry name" value="HTH_CROC1"/>
    <property type="match status" value="1"/>
</dbReference>
<dbReference type="Gene3D" id="1.10.260.40">
    <property type="entry name" value="lambda repressor-like DNA-binding domains"/>
    <property type="match status" value="1"/>
</dbReference>
<dbReference type="EMBL" id="BOMS01000044">
    <property type="protein sequence ID" value="GIE67100.1"/>
    <property type="molecule type" value="Genomic_DNA"/>
</dbReference>